<accession>A0A844G4K4</accession>
<dbReference type="GO" id="GO:0004181">
    <property type="term" value="F:metallocarboxypeptidase activity"/>
    <property type="evidence" value="ECO:0007669"/>
    <property type="project" value="InterPro"/>
</dbReference>
<dbReference type="PROSITE" id="PS52035">
    <property type="entry name" value="PEPTIDASE_M14"/>
    <property type="match status" value="1"/>
</dbReference>
<feature type="region of interest" description="Disordered" evidence="3">
    <location>
        <begin position="202"/>
        <end position="223"/>
    </location>
</feature>
<dbReference type="SUPFAM" id="SSF53187">
    <property type="entry name" value="Zn-dependent exopeptidases"/>
    <property type="match status" value="1"/>
</dbReference>
<evidence type="ECO:0000256" key="1">
    <source>
        <dbReference type="ARBA" id="ARBA00001947"/>
    </source>
</evidence>
<dbReference type="PANTHER" id="PTHR12756">
    <property type="entry name" value="CYTOSOLIC CARBOXYPEPTIDASE"/>
    <property type="match status" value="1"/>
</dbReference>
<gene>
    <name evidence="5" type="ORF">FYJ85_12685</name>
</gene>
<dbReference type="AlphaFoldDB" id="A0A844G4K4"/>
<evidence type="ECO:0000256" key="2">
    <source>
        <dbReference type="PROSITE-ProRule" id="PRU01379"/>
    </source>
</evidence>
<evidence type="ECO:0000313" key="5">
    <source>
        <dbReference type="EMBL" id="MST97894.1"/>
    </source>
</evidence>
<sequence>MITNRIPGGNIEVVSVNGRNVELDVELRDTAGDWFYWCFQAVLPEAGNWHFRFVRDNKVGTHGPAVSLDGGKSWRWLYPEYRENSREFDYACPAAGQTVLFCMGMQYLERDFRAFLREFEENPALHAGTLCRSRKGREVELVTIREGEPEHAVLLTSRHHAGEMMATHALEGILRFALADTESGRGFRRHVALHAVPFADKDGVEDGDQGKNRMPHDHARDYQEPGLYPETVALRGLIGRIRPEFVLDLHCPWIRGGDTNEVSYMVGTGHAGMDAELDRFADLLEEERIPEAPYFKKNNLPFGTSWNTAENYAGGMTIKHYAATLPFVRNAQTIEIPFANFGDVTVDRHAMLLYGESIARALFRYLHGELQTASALS</sequence>
<dbReference type="PANTHER" id="PTHR12756:SF11">
    <property type="entry name" value="CYTOSOLIC CARBOXYPEPTIDASE 1"/>
    <property type="match status" value="1"/>
</dbReference>
<dbReference type="Gene3D" id="3.40.630.10">
    <property type="entry name" value="Zn peptidases"/>
    <property type="match status" value="1"/>
</dbReference>
<dbReference type="InterPro" id="IPR050821">
    <property type="entry name" value="Cytosolic_carboxypeptidase"/>
</dbReference>
<comment type="similarity">
    <text evidence="2">Belongs to the peptidase M14 family.</text>
</comment>
<feature type="active site" description="Proton donor/acceptor" evidence="2">
    <location>
        <position position="335"/>
    </location>
</feature>
<protein>
    <recommendedName>
        <fullName evidence="4">Peptidase M14 domain-containing protein</fullName>
    </recommendedName>
</protein>
<reference evidence="5 6" key="1">
    <citation type="submission" date="2019-08" db="EMBL/GenBank/DDBJ databases">
        <title>In-depth cultivation of the pig gut microbiome towards novel bacterial diversity and tailored functional studies.</title>
        <authorList>
            <person name="Wylensek D."/>
            <person name="Hitch T.C.A."/>
            <person name="Clavel T."/>
        </authorList>
    </citation>
    <scope>NUCLEOTIDE SEQUENCE [LARGE SCALE GENOMIC DNA]</scope>
    <source>
        <strain evidence="5 6">BBE-744-WT-12</strain>
    </source>
</reference>
<organism evidence="5 6">
    <name type="scientific">Victivallis lenta</name>
    <dbReference type="NCBI Taxonomy" id="2606640"/>
    <lineage>
        <taxon>Bacteria</taxon>
        <taxon>Pseudomonadati</taxon>
        <taxon>Lentisphaerota</taxon>
        <taxon>Lentisphaeria</taxon>
        <taxon>Victivallales</taxon>
        <taxon>Victivallaceae</taxon>
        <taxon>Victivallis</taxon>
    </lineage>
</organism>
<dbReference type="GO" id="GO:0008270">
    <property type="term" value="F:zinc ion binding"/>
    <property type="evidence" value="ECO:0007669"/>
    <property type="project" value="InterPro"/>
</dbReference>
<feature type="domain" description="Peptidase M14" evidence="4">
    <location>
        <begin position="104"/>
        <end position="359"/>
    </location>
</feature>
<proteinExistence type="inferred from homology"/>
<comment type="cofactor">
    <cofactor evidence="1">
        <name>Zn(2+)</name>
        <dbReference type="ChEBI" id="CHEBI:29105"/>
    </cofactor>
</comment>
<dbReference type="Proteomes" id="UP000435649">
    <property type="component" value="Unassembled WGS sequence"/>
</dbReference>
<dbReference type="RefSeq" id="WP_154419003.1">
    <property type="nucleotide sequence ID" value="NZ_VUNS01000013.1"/>
</dbReference>
<evidence type="ECO:0000256" key="3">
    <source>
        <dbReference type="SAM" id="MobiDB-lite"/>
    </source>
</evidence>
<dbReference type="GO" id="GO:0006508">
    <property type="term" value="P:proteolysis"/>
    <property type="evidence" value="ECO:0007669"/>
    <property type="project" value="InterPro"/>
</dbReference>
<dbReference type="InterPro" id="IPR000834">
    <property type="entry name" value="Peptidase_M14"/>
</dbReference>
<evidence type="ECO:0000259" key="4">
    <source>
        <dbReference type="PROSITE" id="PS52035"/>
    </source>
</evidence>
<dbReference type="Pfam" id="PF00246">
    <property type="entry name" value="Peptidase_M14"/>
    <property type="match status" value="1"/>
</dbReference>
<keyword evidence="6" id="KW-1185">Reference proteome</keyword>
<evidence type="ECO:0000313" key="6">
    <source>
        <dbReference type="Proteomes" id="UP000435649"/>
    </source>
</evidence>
<comment type="caution">
    <text evidence="5">The sequence shown here is derived from an EMBL/GenBank/DDBJ whole genome shotgun (WGS) entry which is preliminary data.</text>
</comment>
<dbReference type="EMBL" id="VUNS01000013">
    <property type="protein sequence ID" value="MST97894.1"/>
    <property type="molecule type" value="Genomic_DNA"/>
</dbReference>
<name>A0A844G4K4_9BACT</name>